<dbReference type="Proteomes" id="UP000018936">
    <property type="component" value="Unassembled WGS sequence"/>
</dbReference>
<accession>V8P1G0</accession>
<proteinExistence type="predicted"/>
<evidence type="ECO:0000313" key="1">
    <source>
        <dbReference type="EMBL" id="ETE68354.1"/>
    </source>
</evidence>
<feature type="non-terminal residue" evidence="1">
    <location>
        <position position="1"/>
    </location>
</feature>
<name>V8P1G0_OPHHA</name>
<keyword evidence="2" id="KW-1185">Reference proteome</keyword>
<comment type="caution">
    <text evidence="1">The sequence shown here is derived from an EMBL/GenBank/DDBJ whole genome shotgun (WGS) entry which is preliminary data.</text>
</comment>
<organism evidence="1 2">
    <name type="scientific">Ophiophagus hannah</name>
    <name type="common">King cobra</name>
    <name type="synonym">Naja hannah</name>
    <dbReference type="NCBI Taxonomy" id="8665"/>
    <lineage>
        <taxon>Eukaryota</taxon>
        <taxon>Metazoa</taxon>
        <taxon>Chordata</taxon>
        <taxon>Craniata</taxon>
        <taxon>Vertebrata</taxon>
        <taxon>Euteleostomi</taxon>
        <taxon>Lepidosauria</taxon>
        <taxon>Squamata</taxon>
        <taxon>Bifurcata</taxon>
        <taxon>Unidentata</taxon>
        <taxon>Episquamata</taxon>
        <taxon>Toxicofera</taxon>
        <taxon>Serpentes</taxon>
        <taxon>Colubroidea</taxon>
        <taxon>Elapidae</taxon>
        <taxon>Elapinae</taxon>
        <taxon>Ophiophagus</taxon>
    </lineage>
</organism>
<protein>
    <submittedName>
        <fullName evidence="1">Uncharacterized protein</fullName>
    </submittedName>
</protein>
<gene>
    <name evidence="1" type="ORF">L345_05851</name>
</gene>
<sequence>MKMEASGTLVLFPFLLDQSTEGHFRCFLTSKNPVGGLTDCTGPRVAVPATISELVLLSDDEVMERTLDSASNIGDCTRGLLQGPSLHFGTTHLEGLGCSYLGLFEMPDRHGWVLLRRGFFPGVPVASTYGLFSCGRQDHVSCTNGPLPPNNAAAVICTPAKFPESQSDFEWRRWVPLGCQASPTYIRVFSGKRKRSVSEIEWQPKMPFLLGRPPHQVDQVVKSTLQEDYMSEWMGGGREGGMDSWVDEGTSSLPLQWPVTCNLATDPIGGQVGNWTKVEVPSGKGSAGKKWWGWDRRPKSPLKGRLDEWMALSTNRWMIWHTANPSGVLPVCPTMLQEEPSWSEQKVKTVGHGWKGFAVSTRVRKPFHQHPCKRSSPLQLPLPLFLPRDHQAAGQLVGFFSSNKVSGVHATCFQAKPPTLLAGKGDPFSLASERVCKTKKGAAKTHHIRLASERAELRALLSLLVGRYLRTWMGKEI</sequence>
<dbReference type="EMBL" id="AZIM01001036">
    <property type="protein sequence ID" value="ETE68354.1"/>
    <property type="molecule type" value="Genomic_DNA"/>
</dbReference>
<evidence type="ECO:0000313" key="2">
    <source>
        <dbReference type="Proteomes" id="UP000018936"/>
    </source>
</evidence>
<reference evidence="1 2" key="1">
    <citation type="journal article" date="2013" name="Proc. Natl. Acad. Sci. U.S.A.">
        <title>The king cobra genome reveals dynamic gene evolution and adaptation in the snake venom system.</title>
        <authorList>
            <person name="Vonk F.J."/>
            <person name="Casewell N.R."/>
            <person name="Henkel C.V."/>
            <person name="Heimberg A.M."/>
            <person name="Jansen H.J."/>
            <person name="McCleary R.J."/>
            <person name="Kerkkamp H.M."/>
            <person name="Vos R.A."/>
            <person name="Guerreiro I."/>
            <person name="Calvete J.J."/>
            <person name="Wuster W."/>
            <person name="Woods A.E."/>
            <person name="Logan J.M."/>
            <person name="Harrison R.A."/>
            <person name="Castoe T.A."/>
            <person name="de Koning A.P."/>
            <person name="Pollock D.D."/>
            <person name="Yandell M."/>
            <person name="Calderon D."/>
            <person name="Renjifo C."/>
            <person name="Currier R.B."/>
            <person name="Salgado D."/>
            <person name="Pla D."/>
            <person name="Sanz L."/>
            <person name="Hyder A.S."/>
            <person name="Ribeiro J.M."/>
            <person name="Arntzen J.W."/>
            <person name="van den Thillart G.E."/>
            <person name="Boetzer M."/>
            <person name="Pirovano W."/>
            <person name="Dirks R.P."/>
            <person name="Spaink H.P."/>
            <person name="Duboule D."/>
            <person name="McGlinn E."/>
            <person name="Kini R.M."/>
            <person name="Richardson M.K."/>
        </authorList>
    </citation>
    <scope>NUCLEOTIDE SEQUENCE</scope>
    <source>
        <tissue evidence="1">Blood</tissue>
    </source>
</reference>
<dbReference type="AlphaFoldDB" id="V8P1G0"/>